<accession>A0A927K1E6</accession>
<dbReference type="AlphaFoldDB" id="A0A927K1E6"/>
<evidence type="ECO:0000313" key="2">
    <source>
        <dbReference type="Proteomes" id="UP000616839"/>
    </source>
</evidence>
<evidence type="ECO:0000313" key="1">
    <source>
        <dbReference type="EMBL" id="MBD8868254.1"/>
    </source>
</evidence>
<reference evidence="1" key="1">
    <citation type="submission" date="2020-09" db="EMBL/GenBank/DDBJ databases">
        <title>Nocardioides sp. strain MJB4 16S ribosomal RNA gene Genome sequencing and assembly.</title>
        <authorList>
            <person name="Kim I."/>
        </authorList>
    </citation>
    <scope>NUCLEOTIDE SEQUENCE</scope>
    <source>
        <strain evidence="1">MJB4</strain>
    </source>
</reference>
<keyword evidence="2" id="KW-1185">Reference proteome</keyword>
<dbReference type="RefSeq" id="WP_192139752.1">
    <property type="nucleotide sequence ID" value="NZ_JACYXZ010000001.1"/>
</dbReference>
<sequence>MSVPMLDCWLSARRLDRYLDRDDSARLTDGQARRLEHHLSVCARCASSAEDRMRVRAALHRLGARHRPDPAAVARLEDVAARLRTGEGA</sequence>
<proteinExistence type="predicted"/>
<protein>
    <submittedName>
        <fullName evidence="1">Zf-HC2 domain-containing protein</fullName>
    </submittedName>
</protein>
<dbReference type="Proteomes" id="UP000616839">
    <property type="component" value="Unassembled WGS sequence"/>
</dbReference>
<comment type="caution">
    <text evidence="1">The sequence shown here is derived from an EMBL/GenBank/DDBJ whole genome shotgun (WGS) entry which is preliminary data.</text>
</comment>
<name>A0A927K1E6_9ACTN</name>
<dbReference type="EMBL" id="JACYXZ010000001">
    <property type="protein sequence ID" value="MBD8868254.1"/>
    <property type="molecule type" value="Genomic_DNA"/>
</dbReference>
<organism evidence="1 2">
    <name type="scientific">Nocardioides donggukensis</name>
    <dbReference type="NCBI Taxonomy" id="2774019"/>
    <lineage>
        <taxon>Bacteria</taxon>
        <taxon>Bacillati</taxon>
        <taxon>Actinomycetota</taxon>
        <taxon>Actinomycetes</taxon>
        <taxon>Propionibacteriales</taxon>
        <taxon>Nocardioidaceae</taxon>
        <taxon>Nocardioides</taxon>
    </lineage>
</organism>
<gene>
    <name evidence="1" type="ORF">IE331_01330</name>
</gene>